<organism evidence="2 3">
    <name type="scientific">Methylobrevis pamukkalensis</name>
    <dbReference type="NCBI Taxonomy" id="1439726"/>
    <lineage>
        <taxon>Bacteria</taxon>
        <taxon>Pseudomonadati</taxon>
        <taxon>Pseudomonadota</taxon>
        <taxon>Alphaproteobacteria</taxon>
        <taxon>Hyphomicrobiales</taxon>
        <taxon>Pleomorphomonadaceae</taxon>
        <taxon>Methylobrevis</taxon>
    </lineage>
</organism>
<comment type="caution">
    <text evidence="2">The sequence shown here is derived from an EMBL/GenBank/DDBJ whole genome shotgun (WGS) entry which is preliminary data.</text>
</comment>
<evidence type="ECO:0000256" key="1">
    <source>
        <dbReference type="SAM" id="Phobius"/>
    </source>
</evidence>
<protein>
    <recommendedName>
        <fullName evidence="4">DUF2254 domain-containing protein</fullName>
    </recommendedName>
</protein>
<evidence type="ECO:0000313" key="2">
    <source>
        <dbReference type="EMBL" id="ODN72532.1"/>
    </source>
</evidence>
<gene>
    <name evidence="2" type="ORF">A6302_00023</name>
</gene>
<feature type="transmembrane region" description="Helical" evidence="1">
    <location>
        <begin position="104"/>
        <end position="127"/>
    </location>
</feature>
<keyword evidence="1" id="KW-0472">Membrane</keyword>
<proteinExistence type="predicted"/>
<reference evidence="2 3" key="1">
    <citation type="submission" date="2016-07" db="EMBL/GenBank/DDBJ databases">
        <title>Draft Genome Sequence of Methylobrevis pamukkalensis PK2.</title>
        <authorList>
            <person name="Vasilenko O.V."/>
            <person name="Doronina N.V."/>
            <person name="Shmareva M.N."/>
            <person name="Tarlachkov S.V."/>
            <person name="Mustakhimov I."/>
            <person name="Trotsenko Y.A."/>
        </authorList>
    </citation>
    <scope>NUCLEOTIDE SEQUENCE [LARGE SCALE GENOMIC DNA]</scope>
    <source>
        <strain evidence="2 3">PK2</strain>
    </source>
</reference>
<feature type="transmembrane region" description="Helical" evidence="1">
    <location>
        <begin position="16"/>
        <end position="37"/>
    </location>
</feature>
<feature type="transmembrane region" description="Helical" evidence="1">
    <location>
        <begin position="57"/>
        <end position="83"/>
    </location>
</feature>
<sequence length="425" mass="45747">MVSRFSFLVGTILRRLWLRAALFAGLSLVTVVVAYILDPYLADLLSLHVDRAATEALLQLLATSMLPVTTFSLSTMVSGFSAATSNVTPRATPLVTEDRTAQNAISIFLGSFIYAVMGLVTMHLGFFGDEGSISLFCVSLAMMIWIVVTFLRWMDHLSTLVRVDETTKRVEDAADDAFGRWIEHPFLGARPHQDWGPDAGFPILSGRDGYLQHADMGALQAVATAAGTEIRLDIVPGAYLHKRLAVAASRKPLDAGAQAALIDALSLGDRRTFENDPRFGLITIAEIASRALSPGINDPGTAIAALNAGARVLGRWIDAEECHETCEVVHPAIFARRLGTADMFDDLIRPVARDGAGLLEVAIRLQKILGILALAGDGRHAELARRHAQSALERSLAAMDRPEDATLITDVARGCGVDTVPVRAS</sequence>
<dbReference type="AlphaFoldDB" id="A0A1E3H875"/>
<evidence type="ECO:0000313" key="3">
    <source>
        <dbReference type="Proteomes" id="UP000094622"/>
    </source>
</evidence>
<dbReference type="Proteomes" id="UP000094622">
    <property type="component" value="Unassembled WGS sequence"/>
</dbReference>
<keyword evidence="3" id="KW-1185">Reference proteome</keyword>
<name>A0A1E3H875_9HYPH</name>
<accession>A0A1E3H875</accession>
<keyword evidence="1" id="KW-0812">Transmembrane</keyword>
<dbReference type="EMBL" id="MCRJ01000001">
    <property type="protein sequence ID" value="ODN72532.1"/>
    <property type="molecule type" value="Genomic_DNA"/>
</dbReference>
<dbReference type="PATRIC" id="fig|1439726.3.peg.24"/>
<keyword evidence="1" id="KW-1133">Transmembrane helix</keyword>
<dbReference type="Pfam" id="PF10011">
    <property type="entry name" value="DUF2254"/>
    <property type="match status" value="1"/>
</dbReference>
<dbReference type="RefSeq" id="WP_069305333.1">
    <property type="nucleotide sequence ID" value="NZ_MCRJ01000001.1"/>
</dbReference>
<evidence type="ECO:0008006" key="4">
    <source>
        <dbReference type="Google" id="ProtNLM"/>
    </source>
</evidence>
<feature type="transmembrane region" description="Helical" evidence="1">
    <location>
        <begin position="133"/>
        <end position="153"/>
    </location>
</feature>
<dbReference type="InterPro" id="IPR018723">
    <property type="entry name" value="DUF2254_membrane"/>
</dbReference>